<evidence type="ECO:0000313" key="2">
    <source>
        <dbReference type="Proteomes" id="UP001595978"/>
    </source>
</evidence>
<dbReference type="RefSeq" id="WP_390309447.1">
    <property type="nucleotide sequence ID" value="NZ_JBHSNQ010000076.1"/>
</dbReference>
<keyword evidence="2" id="KW-1185">Reference proteome</keyword>
<accession>A0ABW0REM4</accession>
<name>A0ABW0REM4_9BACL</name>
<dbReference type="Proteomes" id="UP001595978">
    <property type="component" value="Unassembled WGS sequence"/>
</dbReference>
<protein>
    <submittedName>
        <fullName evidence="1">Uncharacterized protein</fullName>
    </submittedName>
</protein>
<reference evidence="2" key="1">
    <citation type="journal article" date="2019" name="Int. J. Syst. Evol. Microbiol.">
        <title>The Global Catalogue of Microorganisms (GCM) 10K type strain sequencing project: providing services to taxonomists for standard genome sequencing and annotation.</title>
        <authorList>
            <consortium name="The Broad Institute Genomics Platform"/>
            <consortium name="The Broad Institute Genome Sequencing Center for Infectious Disease"/>
            <person name="Wu L."/>
            <person name="Ma J."/>
        </authorList>
    </citation>
    <scope>NUCLEOTIDE SEQUENCE [LARGE SCALE GENOMIC DNA]</scope>
    <source>
        <strain evidence="2">CCUG 56331</strain>
    </source>
</reference>
<organism evidence="1 2">
    <name type="scientific">Ureibacillus suwonensis</name>
    <dbReference type="NCBI Taxonomy" id="313007"/>
    <lineage>
        <taxon>Bacteria</taxon>
        <taxon>Bacillati</taxon>
        <taxon>Bacillota</taxon>
        <taxon>Bacilli</taxon>
        <taxon>Bacillales</taxon>
        <taxon>Caryophanaceae</taxon>
        <taxon>Ureibacillus</taxon>
    </lineage>
</organism>
<sequence>MEFVRVLARGFGEDGVLLGWRWVFLEGNWLRRAARMGVDGGIGIAKEKVVAVHCTKIRLSHGAGFIVGRKPIA</sequence>
<dbReference type="EMBL" id="JBHSNQ010000076">
    <property type="protein sequence ID" value="MFC5541900.1"/>
    <property type="molecule type" value="Genomic_DNA"/>
</dbReference>
<evidence type="ECO:0000313" key="1">
    <source>
        <dbReference type="EMBL" id="MFC5541900.1"/>
    </source>
</evidence>
<gene>
    <name evidence="1" type="ORF">ACFPOH_09005</name>
</gene>
<proteinExistence type="predicted"/>
<comment type="caution">
    <text evidence="1">The sequence shown here is derived from an EMBL/GenBank/DDBJ whole genome shotgun (WGS) entry which is preliminary data.</text>
</comment>